<dbReference type="AlphaFoldDB" id="A0A1A9EUZ6"/>
<gene>
    <name evidence="1" type="ORF">A8C75_02040</name>
</gene>
<dbReference type="EMBL" id="CP015839">
    <property type="protein sequence ID" value="ANG61363.1"/>
    <property type="molecule type" value="Genomic_DNA"/>
</dbReference>
<protein>
    <submittedName>
        <fullName evidence="1">Uncharacterized protein</fullName>
    </submittedName>
</protein>
<keyword evidence="2" id="KW-1185">Reference proteome</keyword>
<reference evidence="2" key="1">
    <citation type="submission" date="2016-05" db="EMBL/GenBank/DDBJ databases">
        <authorList>
            <person name="Baek K."/>
            <person name="Yang S.-J."/>
        </authorList>
    </citation>
    <scope>NUCLEOTIDE SEQUENCE [LARGE SCALE GENOMIC DNA]</scope>
    <source>
        <strain evidence="2">ST58-10</strain>
    </source>
</reference>
<evidence type="ECO:0000313" key="2">
    <source>
        <dbReference type="Proteomes" id="UP000078070"/>
    </source>
</evidence>
<dbReference type="OrthoDB" id="132015at135619"/>
<dbReference type="KEGG" id="mars:A8C75_02040"/>
<proteinExistence type="predicted"/>
<reference evidence="1 2" key="2">
    <citation type="journal article" date="2018" name="Int. J. Syst. Evol. Microbiol.">
        <title>Marinobacterium aestuarii sp. nov., a benzene-degrading marine bacterium isolated from estuary sediment.</title>
        <authorList>
            <person name="Bae S.S."/>
            <person name="Jung J."/>
            <person name="Chung D."/>
            <person name="Baek K."/>
        </authorList>
    </citation>
    <scope>NUCLEOTIDE SEQUENCE [LARGE SCALE GENOMIC DNA]</scope>
    <source>
        <strain evidence="1 2">ST58-10</strain>
    </source>
</reference>
<dbReference type="RefSeq" id="WP_157890197.1">
    <property type="nucleotide sequence ID" value="NZ_CP015839.1"/>
</dbReference>
<sequence>MSAVTTADVGVGAGLTYVFGGNGLALGIKAFSSDDEDEAAASLGLDYVFSSRSWRPNIGATYLFDSSYVDVTAGYNYGTRAWDLGLGAGYADTDDDSSPSFTPDPD</sequence>
<name>A0A1A9EUZ6_9GAMM</name>
<accession>A0A1A9EUZ6</accession>
<dbReference type="Proteomes" id="UP000078070">
    <property type="component" value="Chromosome"/>
</dbReference>
<organism evidence="1 2">
    <name type="scientific">Marinobacterium aestuarii</name>
    <dbReference type="NCBI Taxonomy" id="1821621"/>
    <lineage>
        <taxon>Bacteria</taxon>
        <taxon>Pseudomonadati</taxon>
        <taxon>Pseudomonadota</taxon>
        <taxon>Gammaproteobacteria</taxon>
        <taxon>Oceanospirillales</taxon>
        <taxon>Oceanospirillaceae</taxon>
        <taxon>Marinobacterium</taxon>
    </lineage>
</organism>
<evidence type="ECO:0000313" key="1">
    <source>
        <dbReference type="EMBL" id="ANG61363.1"/>
    </source>
</evidence>